<evidence type="ECO:0000313" key="1">
    <source>
        <dbReference type="EMBL" id="NJB67653.1"/>
    </source>
</evidence>
<keyword evidence="2" id="KW-1185">Reference proteome</keyword>
<name>A0A846QN21_9BACT</name>
<reference evidence="1 2" key="1">
    <citation type="submission" date="2020-03" db="EMBL/GenBank/DDBJ databases">
        <title>Genomic Encyclopedia of Type Strains, Phase IV (KMG-IV): sequencing the most valuable type-strain genomes for metagenomic binning, comparative biology and taxonomic classification.</title>
        <authorList>
            <person name="Goeker M."/>
        </authorList>
    </citation>
    <scope>NUCLEOTIDE SEQUENCE [LARGE SCALE GENOMIC DNA]</scope>
    <source>
        <strain evidence="1 2">DSM 24233</strain>
    </source>
</reference>
<protein>
    <submittedName>
        <fullName evidence="1">Uncharacterized protein</fullName>
    </submittedName>
</protein>
<dbReference type="EMBL" id="JAATJA010000001">
    <property type="protein sequence ID" value="NJB67653.1"/>
    <property type="molecule type" value="Genomic_DNA"/>
</dbReference>
<sequence>MMLPQDEAKLRTCPFLTSSDGKFRFCLGAQCMMWRFRYSDRQGEEDEGYCGVAGKPAGAM</sequence>
<comment type="caution">
    <text evidence="1">The sequence shown here is derived from an EMBL/GenBank/DDBJ whole genome shotgun (WGS) entry which is preliminary data.</text>
</comment>
<proteinExistence type="predicted"/>
<evidence type="ECO:0000313" key="2">
    <source>
        <dbReference type="Proteomes" id="UP000580856"/>
    </source>
</evidence>
<dbReference type="Proteomes" id="UP000580856">
    <property type="component" value="Unassembled WGS sequence"/>
</dbReference>
<dbReference type="AlphaFoldDB" id="A0A846QN21"/>
<organism evidence="1 2">
    <name type="scientific">Desulfobaculum xiamenense</name>
    <dbReference type="NCBI Taxonomy" id="995050"/>
    <lineage>
        <taxon>Bacteria</taxon>
        <taxon>Pseudomonadati</taxon>
        <taxon>Thermodesulfobacteriota</taxon>
        <taxon>Desulfovibrionia</taxon>
        <taxon>Desulfovibrionales</taxon>
        <taxon>Desulfovibrionaceae</taxon>
        <taxon>Desulfobaculum</taxon>
    </lineage>
</organism>
<gene>
    <name evidence="1" type="ORF">GGQ74_001293</name>
</gene>
<dbReference type="RefSeq" id="WP_167940690.1">
    <property type="nucleotide sequence ID" value="NZ_JAATJA010000001.1"/>
</dbReference>
<accession>A0A846QN21</accession>